<dbReference type="STRING" id="29655.A0A0K9NST1"/>
<evidence type="ECO:0000259" key="1">
    <source>
        <dbReference type="Pfam" id="PF00462"/>
    </source>
</evidence>
<dbReference type="PANTHER" id="PTHR45669">
    <property type="entry name" value="GLUTAREDOXIN DOMAIN-CONTAINING CYSTEINE-RICH PROTEIN CG12206-RELATED"/>
    <property type="match status" value="1"/>
</dbReference>
<dbReference type="PANTHER" id="PTHR45669:SF26">
    <property type="entry name" value="GLUTAREDOXIN DOMAIN-CONTAINING PROTEIN"/>
    <property type="match status" value="1"/>
</dbReference>
<dbReference type="AlphaFoldDB" id="A0A0K9NST1"/>
<dbReference type="Pfam" id="PF23733">
    <property type="entry name" value="GRXCR1-2_C"/>
    <property type="match status" value="1"/>
</dbReference>
<dbReference type="EMBL" id="LFYR01001714">
    <property type="protein sequence ID" value="KMZ59846.1"/>
    <property type="molecule type" value="Genomic_DNA"/>
</dbReference>
<dbReference type="SUPFAM" id="SSF52833">
    <property type="entry name" value="Thioredoxin-like"/>
    <property type="match status" value="1"/>
</dbReference>
<name>A0A0K9NST1_ZOSMR</name>
<evidence type="ECO:0000313" key="2">
    <source>
        <dbReference type="EMBL" id="KMZ59846.1"/>
    </source>
</evidence>
<reference evidence="3" key="1">
    <citation type="journal article" date="2016" name="Nature">
        <title>The genome of the seagrass Zostera marina reveals angiosperm adaptation to the sea.</title>
        <authorList>
            <person name="Olsen J.L."/>
            <person name="Rouze P."/>
            <person name="Verhelst B."/>
            <person name="Lin Y.-C."/>
            <person name="Bayer T."/>
            <person name="Collen J."/>
            <person name="Dattolo E."/>
            <person name="De Paoli E."/>
            <person name="Dittami S."/>
            <person name="Maumus F."/>
            <person name="Michel G."/>
            <person name="Kersting A."/>
            <person name="Lauritano C."/>
            <person name="Lohaus R."/>
            <person name="Toepel M."/>
            <person name="Tonon T."/>
            <person name="Vanneste K."/>
            <person name="Amirebrahimi M."/>
            <person name="Brakel J."/>
            <person name="Bostroem C."/>
            <person name="Chovatia M."/>
            <person name="Grimwood J."/>
            <person name="Jenkins J.W."/>
            <person name="Jueterbock A."/>
            <person name="Mraz A."/>
            <person name="Stam W.T."/>
            <person name="Tice H."/>
            <person name="Bornberg-Bauer E."/>
            <person name="Green P.J."/>
            <person name="Pearson G.A."/>
            <person name="Procaccini G."/>
            <person name="Duarte C.M."/>
            <person name="Schmutz J."/>
            <person name="Reusch T.B.H."/>
            <person name="Van de Peer Y."/>
        </authorList>
    </citation>
    <scope>NUCLEOTIDE SEQUENCE [LARGE SCALE GENOMIC DNA]</scope>
    <source>
        <strain evidence="3">cv. Finnish</strain>
    </source>
</reference>
<keyword evidence="3" id="KW-1185">Reference proteome</keyword>
<dbReference type="PROSITE" id="PS51354">
    <property type="entry name" value="GLUTAREDOXIN_2"/>
    <property type="match status" value="1"/>
</dbReference>
<dbReference type="Pfam" id="PF00462">
    <property type="entry name" value="Glutaredoxin"/>
    <property type="match status" value="1"/>
</dbReference>
<dbReference type="OMA" id="CCIACNE"/>
<comment type="caution">
    <text evidence="2">The sequence shown here is derived from an EMBL/GenBank/DDBJ whole genome shotgun (WGS) entry which is preliminary data.</text>
</comment>
<feature type="domain" description="Glutaredoxin" evidence="1">
    <location>
        <begin position="84"/>
        <end position="150"/>
    </location>
</feature>
<protein>
    <submittedName>
        <fullName evidence="2">Glutaredoxin family protein</fullName>
    </submittedName>
</protein>
<gene>
    <name evidence="2" type="ORF">ZOSMA_64G00630</name>
</gene>
<dbReference type="OrthoDB" id="423313at2759"/>
<sequence>MWQSWKHRQRRRITFAGEEDAGESSSRPSFNLHTLKDIQFLFSEENKNPVLSVFHRVRIATSALRTWRALTSSSSSSSLDEKRIVVYMTSLHVVRKTFEDCKTVISILKGLRVVVDMRDLSMDSRFLNELTGILRKKQPTLPRVFIGGRYMGGAEEIQQLNETGELKKFIQGVPMVDTKSGMCGSCAGVTFVLCDNCNGSRKFFAEKSNCFRSCTLCNENGLLRCPDCYCLY</sequence>
<dbReference type="Proteomes" id="UP000036987">
    <property type="component" value="Unassembled WGS sequence"/>
</dbReference>
<dbReference type="InterPro" id="IPR002109">
    <property type="entry name" value="Glutaredoxin"/>
</dbReference>
<dbReference type="InterPro" id="IPR036249">
    <property type="entry name" value="Thioredoxin-like_sf"/>
</dbReference>
<proteinExistence type="predicted"/>
<accession>A0A0K9NST1</accession>
<dbReference type="Gene3D" id="3.40.30.10">
    <property type="entry name" value="Glutaredoxin"/>
    <property type="match status" value="1"/>
</dbReference>
<organism evidence="2 3">
    <name type="scientific">Zostera marina</name>
    <name type="common">Eelgrass</name>
    <dbReference type="NCBI Taxonomy" id="29655"/>
    <lineage>
        <taxon>Eukaryota</taxon>
        <taxon>Viridiplantae</taxon>
        <taxon>Streptophyta</taxon>
        <taxon>Embryophyta</taxon>
        <taxon>Tracheophyta</taxon>
        <taxon>Spermatophyta</taxon>
        <taxon>Magnoliopsida</taxon>
        <taxon>Liliopsida</taxon>
        <taxon>Zosteraceae</taxon>
        <taxon>Zostera</taxon>
    </lineage>
</organism>
<evidence type="ECO:0000313" key="3">
    <source>
        <dbReference type="Proteomes" id="UP000036987"/>
    </source>
</evidence>